<feature type="domain" description="FecR protein" evidence="2">
    <location>
        <begin position="121"/>
        <end position="204"/>
    </location>
</feature>
<organism evidence="4 5">
    <name type="scientific">Pseudopedobacter beijingensis</name>
    <dbReference type="NCBI Taxonomy" id="1207056"/>
    <lineage>
        <taxon>Bacteria</taxon>
        <taxon>Pseudomonadati</taxon>
        <taxon>Bacteroidota</taxon>
        <taxon>Sphingobacteriia</taxon>
        <taxon>Sphingobacteriales</taxon>
        <taxon>Sphingobacteriaceae</taxon>
        <taxon>Pseudopedobacter</taxon>
    </lineage>
</organism>
<evidence type="ECO:0000313" key="5">
    <source>
        <dbReference type="Proteomes" id="UP001597118"/>
    </source>
</evidence>
<keyword evidence="1" id="KW-0472">Membrane</keyword>
<dbReference type="PANTHER" id="PTHR30273">
    <property type="entry name" value="PERIPLASMIC SIGNAL SENSOR AND SIGMA FACTOR ACTIVATOR FECR-RELATED"/>
    <property type="match status" value="1"/>
</dbReference>
<evidence type="ECO:0000256" key="1">
    <source>
        <dbReference type="SAM" id="Phobius"/>
    </source>
</evidence>
<proteinExistence type="predicted"/>
<dbReference type="PIRSF" id="PIRSF018266">
    <property type="entry name" value="FecR"/>
    <property type="match status" value="1"/>
</dbReference>
<keyword evidence="1" id="KW-1133">Transmembrane helix</keyword>
<feature type="transmembrane region" description="Helical" evidence="1">
    <location>
        <begin position="85"/>
        <end position="104"/>
    </location>
</feature>
<dbReference type="RefSeq" id="WP_379661491.1">
    <property type="nucleotide sequence ID" value="NZ_JBHUDG010000003.1"/>
</dbReference>
<reference evidence="5" key="1">
    <citation type="journal article" date="2019" name="Int. J. Syst. Evol. Microbiol.">
        <title>The Global Catalogue of Microorganisms (GCM) 10K type strain sequencing project: providing services to taxonomists for standard genome sequencing and annotation.</title>
        <authorList>
            <consortium name="The Broad Institute Genomics Platform"/>
            <consortium name="The Broad Institute Genome Sequencing Center for Infectious Disease"/>
            <person name="Wu L."/>
            <person name="Ma J."/>
        </authorList>
    </citation>
    <scope>NUCLEOTIDE SEQUENCE [LARGE SCALE GENOMIC DNA]</scope>
    <source>
        <strain evidence="5">CCUG 53762</strain>
    </source>
</reference>
<gene>
    <name evidence="4" type="ORF">ACFSAH_04435</name>
</gene>
<protein>
    <submittedName>
        <fullName evidence="4">FecR family protein</fullName>
    </submittedName>
</protein>
<evidence type="ECO:0000259" key="2">
    <source>
        <dbReference type="Pfam" id="PF04773"/>
    </source>
</evidence>
<keyword evidence="1" id="KW-0812">Transmembrane</keyword>
<dbReference type="PANTHER" id="PTHR30273:SF2">
    <property type="entry name" value="PROTEIN FECR"/>
    <property type="match status" value="1"/>
</dbReference>
<dbReference type="Gene3D" id="3.55.50.30">
    <property type="match status" value="1"/>
</dbReference>
<dbReference type="InterPro" id="IPR006860">
    <property type="entry name" value="FecR"/>
</dbReference>
<name>A0ABW4I8P3_9SPHI</name>
<comment type="caution">
    <text evidence="4">The sequence shown here is derived from an EMBL/GenBank/DDBJ whole genome shotgun (WGS) entry which is preliminary data.</text>
</comment>
<dbReference type="Gene3D" id="2.60.120.1440">
    <property type="match status" value="1"/>
</dbReference>
<dbReference type="InterPro" id="IPR032508">
    <property type="entry name" value="FecR_C"/>
</dbReference>
<keyword evidence="5" id="KW-1185">Reference proteome</keyword>
<dbReference type="Proteomes" id="UP001597118">
    <property type="component" value="Unassembled WGS sequence"/>
</dbReference>
<sequence>MEDRYSVLVSKILSGEASEEERKEFRQFLADNPDYDFTYNQLKEYWNADIRSTLMDDREQVTDKIMARIKANDSEPVVKKSSLRIAVAAAVLFFVTTCALIYMYKEQVGSTYTYAAQSVPVEYTLADGSKITLNKNSSISLAPDYGDKFRNVKLEGEAYFVVAKDKSRPFVVETKGTKTRVLGTSFNIKTQGNDVVATLVEGSVLFTSSGCKETLRPNEELRYNVSTSKFDRYACDVQMNTAWVSGRFNYSGVSFATFVSKLEEIYNRKIQVSDNQLASRIVSASFLVEEPIEDILEALKGELKFTYVIDKTNSINISGR</sequence>
<evidence type="ECO:0000313" key="4">
    <source>
        <dbReference type="EMBL" id="MFD1629111.1"/>
    </source>
</evidence>
<dbReference type="Pfam" id="PF16344">
    <property type="entry name" value="FecR_C"/>
    <property type="match status" value="1"/>
</dbReference>
<dbReference type="EMBL" id="JBHUDG010000003">
    <property type="protein sequence ID" value="MFD1629111.1"/>
    <property type="molecule type" value="Genomic_DNA"/>
</dbReference>
<accession>A0ABW4I8P3</accession>
<dbReference type="Pfam" id="PF04773">
    <property type="entry name" value="FecR"/>
    <property type="match status" value="1"/>
</dbReference>
<evidence type="ECO:0000259" key="3">
    <source>
        <dbReference type="Pfam" id="PF16344"/>
    </source>
</evidence>
<feature type="domain" description="Protein FecR C-terminal" evidence="3">
    <location>
        <begin position="248"/>
        <end position="313"/>
    </location>
</feature>
<dbReference type="InterPro" id="IPR012373">
    <property type="entry name" value="Ferrdict_sens_TM"/>
</dbReference>